<gene>
    <name evidence="2" type="ORF">GIW81_10135</name>
</gene>
<evidence type="ECO:0000256" key="1">
    <source>
        <dbReference type="SAM" id="SignalP"/>
    </source>
</evidence>
<feature type="signal peptide" evidence="1">
    <location>
        <begin position="1"/>
        <end position="28"/>
    </location>
</feature>
<protein>
    <submittedName>
        <fullName evidence="2">Uncharacterized protein</fullName>
    </submittedName>
</protein>
<dbReference type="EMBL" id="WMBQ01000001">
    <property type="protein sequence ID" value="MTD94689.1"/>
    <property type="molecule type" value="Genomic_DNA"/>
</dbReference>
<evidence type="ECO:0000313" key="2">
    <source>
        <dbReference type="EMBL" id="MTD94689.1"/>
    </source>
</evidence>
<reference evidence="2 3" key="1">
    <citation type="submission" date="2019-11" db="EMBL/GenBank/DDBJ databases">
        <title>Identification of a novel strain.</title>
        <authorList>
            <person name="Xu Q."/>
            <person name="Wang G."/>
        </authorList>
    </citation>
    <scope>NUCLEOTIDE SEQUENCE [LARGE SCALE GENOMIC DNA]</scope>
    <source>
        <strain evidence="3">xq</strain>
    </source>
</reference>
<comment type="caution">
    <text evidence="2">The sequence shown here is derived from an EMBL/GenBank/DDBJ whole genome shotgun (WGS) entry which is preliminary data.</text>
</comment>
<proteinExistence type="predicted"/>
<keyword evidence="3" id="KW-1185">Reference proteome</keyword>
<dbReference type="Proteomes" id="UP000440694">
    <property type="component" value="Unassembled WGS sequence"/>
</dbReference>
<evidence type="ECO:0000313" key="3">
    <source>
        <dbReference type="Proteomes" id="UP000440694"/>
    </source>
</evidence>
<keyword evidence="1" id="KW-0732">Signal</keyword>
<name>A0A6I3KJT6_9HYPH</name>
<organism evidence="2 3">
    <name type="scientific">Hyphomicrobium album</name>
    <dbReference type="NCBI Taxonomy" id="2665159"/>
    <lineage>
        <taxon>Bacteria</taxon>
        <taxon>Pseudomonadati</taxon>
        <taxon>Pseudomonadota</taxon>
        <taxon>Alphaproteobacteria</taxon>
        <taxon>Hyphomicrobiales</taxon>
        <taxon>Hyphomicrobiaceae</taxon>
        <taxon>Hyphomicrobium</taxon>
    </lineage>
</organism>
<feature type="chain" id="PRO_5026276680" evidence="1">
    <location>
        <begin position="29"/>
        <end position="152"/>
    </location>
</feature>
<dbReference type="RefSeq" id="WP_154739075.1">
    <property type="nucleotide sequence ID" value="NZ_WMBQ01000001.1"/>
</dbReference>
<sequence>MIRPTLGLRLLRAGALMAAVFWAQQAAALEIKSCDDAHIGLTELIAPVASNSKTYKDGKISLYAVDTVEPVCCAAGVALVIPDMSDETGGNQCLAIVGVASVQLDETTTEDDAQKGLLLTIPTRVFNEAADSAPGAPLKLRVNVDKGTVALE</sequence>
<accession>A0A6I3KJT6</accession>
<dbReference type="AlphaFoldDB" id="A0A6I3KJT6"/>